<name>A0A6C0AIX5_9ZZZZ</name>
<dbReference type="EMBL" id="MN740650">
    <property type="protein sequence ID" value="QHS79729.1"/>
    <property type="molecule type" value="Genomic_DNA"/>
</dbReference>
<protein>
    <submittedName>
        <fullName evidence="1">Uncharacterized protein</fullName>
    </submittedName>
</protein>
<proteinExistence type="predicted"/>
<evidence type="ECO:0000313" key="1">
    <source>
        <dbReference type="EMBL" id="QHS79729.1"/>
    </source>
</evidence>
<sequence length="133" mass="13745">MSLGLPIDFSLLSGSLPIAFFTDSGRGTRLIILTKNVLIVLAGAFINTMMAPRTPTIPTATPPKIVPVFEDAAAAAAAPAALTFTDADAVELVVGNAVNIKRGLDVAEKLNGLGEKVPVKLIVPNAVMVADHD</sequence>
<reference evidence="1" key="1">
    <citation type="journal article" date="2020" name="Nature">
        <title>Giant virus diversity and host interactions through global metagenomics.</title>
        <authorList>
            <person name="Schulz F."/>
            <person name="Roux S."/>
            <person name="Paez-Espino D."/>
            <person name="Jungbluth S."/>
            <person name="Walsh D.A."/>
            <person name="Denef V.J."/>
            <person name="McMahon K.D."/>
            <person name="Konstantinidis K.T."/>
            <person name="Eloe-Fadrosh E.A."/>
            <person name="Kyrpides N.C."/>
            <person name="Woyke T."/>
        </authorList>
    </citation>
    <scope>NUCLEOTIDE SEQUENCE</scope>
    <source>
        <strain evidence="1">GVMAG-S-1035303-20</strain>
    </source>
</reference>
<organism evidence="1">
    <name type="scientific">viral metagenome</name>
    <dbReference type="NCBI Taxonomy" id="1070528"/>
    <lineage>
        <taxon>unclassified sequences</taxon>
        <taxon>metagenomes</taxon>
        <taxon>organismal metagenomes</taxon>
    </lineage>
</organism>
<dbReference type="AlphaFoldDB" id="A0A6C0AIX5"/>
<accession>A0A6C0AIX5</accession>